<dbReference type="Proteomes" id="UP001232973">
    <property type="component" value="Unassembled WGS sequence"/>
</dbReference>
<protein>
    <recommendedName>
        <fullName evidence="4">Signal transduction histidine kinase</fullName>
    </recommendedName>
</protein>
<evidence type="ECO:0000313" key="3">
    <source>
        <dbReference type="Proteomes" id="UP001232973"/>
    </source>
</evidence>
<keyword evidence="3" id="KW-1185">Reference proteome</keyword>
<evidence type="ECO:0008006" key="4">
    <source>
        <dbReference type="Google" id="ProtNLM"/>
    </source>
</evidence>
<keyword evidence="1" id="KW-0812">Transmembrane</keyword>
<comment type="caution">
    <text evidence="2">The sequence shown here is derived from an EMBL/GenBank/DDBJ whole genome shotgun (WGS) entry which is preliminary data.</text>
</comment>
<keyword evidence="1" id="KW-0472">Membrane</keyword>
<keyword evidence="1" id="KW-1133">Transmembrane helix</keyword>
<evidence type="ECO:0000313" key="2">
    <source>
        <dbReference type="EMBL" id="MDQ0190989.1"/>
    </source>
</evidence>
<dbReference type="Pfam" id="PF18910">
    <property type="entry name" value="DUF5665"/>
    <property type="match status" value="1"/>
</dbReference>
<proteinExistence type="predicted"/>
<reference evidence="2 3" key="1">
    <citation type="submission" date="2023-07" db="EMBL/GenBank/DDBJ databases">
        <title>Genomic Encyclopedia of Type Strains, Phase IV (KMG-IV): sequencing the most valuable type-strain genomes for metagenomic binning, comparative biology and taxonomic classification.</title>
        <authorList>
            <person name="Goeker M."/>
        </authorList>
    </citation>
    <scope>NUCLEOTIDE SEQUENCE [LARGE SCALE GENOMIC DNA]</scope>
    <source>
        <strain evidence="2 3">DSM 4006</strain>
    </source>
</reference>
<evidence type="ECO:0000256" key="1">
    <source>
        <dbReference type="SAM" id="Phobius"/>
    </source>
</evidence>
<organism evidence="2 3">
    <name type="scientific">Alicyclobacillus cycloheptanicus</name>
    <dbReference type="NCBI Taxonomy" id="1457"/>
    <lineage>
        <taxon>Bacteria</taxon>
        <taxon>Bacillati</taxon>
        <taxon>Bacillota</taxon>
        <taxon>Bacilli</taxon>
        <taxon>Bacillales</taxon>
        <taxon>Alicyclobacillaceae</taxon>
        <taxon>Alicyclobacillus</taxon>
    </lineage>
</organism>
<name>A0ABT9XL05_9BACL</name>
<dbReference type="RefSeq" id="WP_274456222.1">
    <property type="nucleotide sequence ID" value="NZ_CP067097.1"/>
</dbReference>
<dbReference type="EMBL" id="JAUSTP010000028">
    <property type="protein sequence ID" value="MDQ0190989.1"/>
    <property type="molecule type" value="Genomic_DNA"/>
</dbReference>
<accession>A0ABT9XL05</accession>
<sequence length="102" mass="11313">MAGARERAHDFLMADFERIAAYLDRANFAAYADLLRRPVRLAILNFFAGLFRGVGIGVGFTLVATGLVLLLQQLEILNLPVIGKYIAEVVRIVQIQLNNRAV</sequence>
<gene>
    <name evidence="2" type="ORF">J2S03_002856</name>
</gene>
<feature type="transmembrane region" description="Helical" evidence="1">
    <location>
        <begin position="43"/>
        <end position="71"/>
    </location>
</feature>
<dbReference type="InterPro" id="IPR043723">
    <property type="entry name" value="DUF5665"/>
</dbReference>